<feature type="compositionally biased region" description="Acidic residues" evidence="2">
    <location>
        <begin position="421"/>
        <end position="441"/>
    </location>
</feature>
<feature type="domain" description="C3H1-type" evidence="3">
    <location>
        <begin position="471"/>
        <end position="493"/>
    </location>
</feature>
<proteinExistence type="predicted"/>
<feature type="compositionally biased region" description="Basic and acidic residues" evidence="2">
    <location>
        <begin position="407"/>
        <end position="420"/>
    </location>
</feature>
<dbReference type="InterPro" id="IPR049213">
    <property type="entry name" value="DUF6816"/>
</dbReference>
<dbReference type="PROSITE" id="PS50103">
    <property type="entry name" value="ZF_C3H1"/>
    <property type="match status" value="1"/>
</dbReference>
<dbReference type="InterPro" id="IPR000571">
    <property type="entry name" value="Znf_CCCH"/>
</dbReference>
<dbReference type="EMBL" id="CAMXCT010006833">
    <property type="protein sequence ID" value="CAI4020799.1"/>
    <property type="molecule type" value="Genomic_DNA"/>
</dbReference>
<keyword evidence="6" id="KW-1185">Reference proteome</keyword>
<reference evidence="4" key="1">
    <citation type="submission" date="2022-10" db="EMBL/GenBank/DDBJ databases">
        <authorList>
            <person name="Chen Y."/>
            <person name="Dougan E. K."/>
            <person name="Chan C."/>
            <person name="Rhodes N."/>
            <person name="Thang M."/>
        </authorList>
    </citation>
    <scope>NUCLEOTIDE SEQUENCE</scope>
</reference>
<evidence type="ECO:0000313" key="5">
    <source>
        <dbReference type="EMBL" id="CAL4808111.1"/>
    </source>
</evidence>
<dbReference type="AlphaFoldDB" id="A0A9P1M691"/>
<comment type="caution">
    <text evidence="4">The sequence shown here is derived from an EMBL/GenBank/DDBJ whole genome shotgun (WGS) entry which is preliminary data.</text>
</comment>
<reference evidence="5 6" key="2">
    <citation type="submission" date="2024-05" db="EMBL/GenBank/DDBJ databases">
        <authorList>
            <person name="Chen Y."/>
            <person name="Shah S."/>
            <person name="Dougan E. K."/>
            <person name="Thang M."/>
            <person name="Chan C."/>
        </authorList>
    </citation>
    <scope>NUCLEOTIDE SEQUENCE [LARGE SCALE GENOMIC DNA]</scope>
</reference>
<keyword evidence="1" id="KW-0479">Metal-binding</keyword>
<evidence type="ECO:0000259" key="3">
    <source>
        <dbReference type="PROSITE" id="PS50103"/>
    </source>
</evidence>
<protein>
    <recommendedName>
        <fullName evidence="3">C3H1-type domain-containing protein</fullName>
    </recommendedName>
</protein>
<evidence type="ECO:0000256" key="1">
    <source>
        <dbReference type="PROSITE-ProRule" id="PRU00723"/>
    </source>
</evidence>
<feature type="compositionally biased region" description="Pro residues" evidence="2">
    <location>
        <begin position="518"/>
        <end position="540"/>
    </location>
</feature>
<gene>
    <name evidence="4" type="ORF">C1SCF055_LOCUS45183</name>
</gene>
<evidence type="ECO:0000256" key="2">
    <source>
        <dbReference type="SAM" id="MobiDB-lite"/>
    </source>
</evidence>
<dbReference type="EMBL" id="CAMXCT030006833">
    <property type="protein sequence ID" value="CAL4808111.1"/>
    <property type="molecule type" value="Genomic_DNA"/>
</dbReference>
<dbReference type="EMBL" id="CAMXCT020006833">
    <property type="protein sequence ID" value="CAL1174174.1"/>
    <property type="molecule type" value="Genomic_DNA"/>
</dbReference>
<organism evidence="4">
    <name type="scientific">Cladocopium goreaui</name>
    <dbReference type="NCBI Taxonomy" id="2562237"/>
    <lineage>
        <taxon>Eukaryota</taxon>
        <taxon>Sar</taxon>
        <taxon>Alveolata</taxon>
        <taxon>Dinophyceae</taxon>
        <taxon>Suessiales</taxon>
        <taxon>Symbiodiniaceae</taxon>
        <taxon>Cladocopium</taxon>
    </lineage>
</organism>
<feature type="region of interest" description="Disordered" evidence="2">
    <location>
        <begin position="407"/>
        <end position="459"/>
    </location>
</feature>
<dbReference type="GO" id="GO:0008270">
    <property type="term" value="F:zinc ion binding"/>
    <property type="evidence" value="ECO:0007669"/>
    <property type="project" value="UniProtKB-KW"/>
</dbReference>
<dbReference type="Pfam" id="PF20670">
    <property type="entry name" value="DUF6816"/>
    <property type="match status" value="1"/>
</dbReference>
<dbReference type="OrthoDB" id="566577at2759"/>
<feature type="region of interest" description="Disordered" evidence="2">
    <location>
        <begin position="497"/>
        <end position="549"/>
    </location>
</feature>
<keyword evidence="1" id="KW-0862">Zinc</keyword>
<dbReference type="Proteomes" id="UP001152797">
    <property type="component" value="Unassembled WGS sequence"/>
</dbReference>
<sequence length="549" mass="60979">MPSLLPLGPAATAGPARPTGIPSLCGSTKLPCGSVESRRTALLATALVLRRCWRLSKPSRREVFIWPLLMCGPPARAEVTLADVSKGIMGGDRDVYYPSWFLGEWEATTELVSVEFPQGEQMADKDALRQSQLLGTKQAVEQYPQKYIEYDGKIIADRGYNMRNYVRGSGGGPRALESVEWDPKSPNLSSVTLKRNGLSIKTETRIKKRTVGVPEGRDDLFNSSEVFLQEVSGSSEGDKITPIRCVNKFKKKDSEILVIQRLEIFPRYDGNNPETLNLEKPSVIYKYKGFGFWKKGGLHLIECCAAIYHYEHRLKKSDPRLLFWLLVPQAPQAQLVHLCCVRFKTTRLTRRGSWGWVMTSAKEMSAAPYRPGELLSKAMTQETSDAQIPTNSAASFDMKGHKAAAEAHCEVDGSERVSPDERDDDDDDDDDDYSDSEDAYEDGQRPVPPGKVDGQQLNVGSTGHHLRLCKPCAFWNTKGCKDGKACKFCHLCEPGEKKRRKKEKSAYIRNISRWRQTDPPPPAAPPTRPPPGPPGPPIGGPGPSLAPRR</sequence>
<feature type="zinc finger region" description="C3H1-type" evidence="1">
    <location>
        <begin position="471"/>
        <end position="493"/>
    </location>
</feature>
<name>A0A9P1M691_9DINO</name>
<keyword evidence="1" id="KW-0863">Zinc-finger</keyword>
<accession>A0A9P1M691</accession>
<evidence type="ECO:0000313" key="4">
    <source>
        <dbReference type="EMBL" id="CAI4020799.1"/>
    </source>
</evidence>
<evidence type="ECO:0000313" key="6">
    <source>
        <dbReference type="Proteomes" id="UP001152797"/>
    </source>
</evidence>